<organism evidence="2 3">
    <name type="scientific">Zingiber officinale</name>
    <name type="common">Ginger</name>
    <name type="synonym">Amomum zingiber</name>
    <dbReference type="NCBI Taxonomy" id="94328"/>
    <lineage>
        <taxon>Eukaryota</taxon>
        <taxon>Viridiplantae</taxon>
        <taxon>Streptophyta</taxon>
        <taxon>Embryophyta</taxon>
        <taxon>Tracheophyta</taxon>
        <taxon>Spermatophyta</taxon>
        <taxon>Magnoliopsida</taxon>
        <taxon>Liliopsida</taxon>
        <taxon>Zingiberales</taxon>
        <taxon>Zingiberaceae</taxon>
        <taxon>Zingiber</taxon>
    </lineage>
</organism>
<keyword evidence="3" id="KW-1185">Reference proteome</keyword>
<comment type="caution">
    <text evidence="2">The sequence shown here is derived from an EMBL/GenBank/DDBJ whole genome shotgun (WGS) entry which is preliminary data.</text>
</comment>
<accession>A0A8J5I1D0</accession>
<dbReference type="Proteomes" id="UP000734854">
    <property type="component" value="Unassembled WGS sequence"/>
</dbReference>
<name>A0A8J5I1D0_ZINOF</name>
<protein>
    <submittedName>
        <fullName evidence="2">Uncharacterized protein</fullName>
    </submittedName>
</protein>
<dbReference type="Pfam" id="PF15697">
    <property type="entry name" value="DUF4666"/>
    <property type="match status" value="1"/>
</dbReference>
<dbReference type="PANTHER" id="PTHR33730:SF16">
    <property type="entry name" value="OS01G0174100 PROTEIN"/>
    <property type="match status" value="1"/>
</dbReference>
<feature type="region of interest" description="Disordered" evidence="1">
    <location>
        <begin position="29"/>
        <end position="68"/>
    </location>
</feature>
<feature type="compositionally biased region" description="Low complexity" evidence="1">
    <location>
        <begin position="52"/>
        <end position="62"/>
    </location>
</feature>
<dbReference type="PANTHER" id="PTHR33730">
    <property type="entry name" value="OS05G0542732 PROTEIN-RELATED"/>
    <property type="match status" value="1"/>
</dbReference>
<reference evidence="2 3" key="1">
    <citation type="submission" date="2020-08" db="EMBL/GenBank/DDBJ databases">
        <title>Plant Genome Project.</title>
        <authorList>
            <person name="Zhang R.-G."/>
        </authorList>
    </citation>
    <scope>NUCLEOTIDE SEQUENCE [LARGE SCALE GENOMIC DNA]</scope>
    <source>
        <tissue evidence="2">Rhizome</tissue>
    </source>
</reference>
<dbReference type="InterPro" id="IPR031421">
    <property type="entry name" value="DUF4666"/>
</dbReference>
<sequence length="108" mass="11863">MADQLQRSATTFRRSGSSGLVWDERLIFSDHPDPDKEEAEVAGELRHSRSVGSTGMMASSRSAGGGSRQALPFRAAVVQRATDPPSPELPRCCGFFTKRRSAKISRRR</sequence>
<proteinExistence type="predicted"/>
<dbReference type="AlphaFoldDB" id="A0A8J5I1D0"/>
<dbReference type="OrthoDB" id="689003at2759"/>
<dbReference type="EMBL" id="JACMSC010000001">
    <property type="protein sequence ID" value="KAG6538902.1"/>
    <property type="molecule type" value="Genomic_DNA"/>
</dbReference>
<gene>
    <name evidence="2" type="ORF">ZIOFF_004054</name>
</gene>
<evidence type="ECO:0000256" key="1">
    <source>
        <dbReference type="SAM" id="MobiDB-lite"/>
    </source>
</evidence>
<evidence type="ECO:0000313" key="3">
    <source>
        <dbReference type="Proteomes" id="UP000734854"/>
    </source>
</evidence>
<evidence type="ECO:0000313" key="2">
    <source>
        <dbReference type="EMBL" id="KAG6538902.1"/>
    </source>
</evidence>